<dbReference type="EMBL" id="CAJFCW020000006">
    <property type="protein sequence ID" value="CAG9125283.1"/>
    <property type="molecule type" value="Genomic_DNA"/>
</dbReference>
<dbReference type="CDD" id="cd04514">
    <property type="entry name" value="Taspase1_like"/>
    <property type="match status" value="1"/>
</dbReference>
<comment type="similarity">
    <text evidence="1">Belongs to the Ntn-hydrolase family.</text>
</comment>
<dbReference type="AlphaFoldDB" id="A0A811LH99"/>
<dbReference type="InterPro" id="IPR037464">
    <property type="entry name" value="Taspase1"/>
</dbReference>
<dbReference type="SUPFAM" id="SSF56235">
    <property type="entry name" value="N-terminal nucleophile aminohydrolases (Ntn hydrolases)"/>
    <property type="match status" value="1"/>
</dbReference>
<dbReference type="GO" id="GO:0004298">
    <property type="term" value="F:threonine-type endopeptidase activity"/>
    <property type="evidence" value="ECO:0007669"/>
    <property type="project" value="InterPro"/>
</dbReference>
<gene>
    <name evidence="4" type="ORF">BOKJ2_LOCUS12982</name>
</gene>
<evidence type="ECO:0000256" key="3">
    <source>
        <dbReference type="PIRSR" id="PIRSR600246-3"/>
    </source>
</evidence>
<dbReference type="InterPro" id="IPR000246">
    <property type="entry name" value="Peptidase_T2"/>
</dbReference>
<dbReference type="InterPro" id="IPR029055">
    <property type="entry name" value="Ntn_hydrolases_N"/>
</dbReference>
<proteinExistence type="inferred from homology"/>
<accession>A0A811LH99</accession>
<dbReference type="Gene3D" id="3.60.20.30">
    <property type="entry name" value="(Glycosyl)asparaginase"/>
    <property type="match status" value="1"/>
</dbReference>
<dbReference type="Proteomes" id="UP000783686">
    <property type="component" value="Unassembled WGS sequence"/>
</dbReference>
<protein>
    <submittedName>
        <fullName evidence="4">Uncharacterized protein</fullName>
    </submittedName>
</protein>
<dbReference type="GO" id="GO:0051604">
    <property type="term" value="P:protein maturation"/>
    <property type="evidence" value="ECO:0007669"/>
    <property type="project" value="TreeGrafter"/>
</dbReference>
<dbReference type="PANTHER" id="PTHR10188">
    <property type="entry name" value="L-ASPARAGINASE"/>
    <property type="match status" value="1"/>
</dbReference>
<dbReference type="EMBL" id="CAJFDH010000006">
    <property type="protein sequence ID" value="CAD5228923.1"/>
    <property type="molecule type" value="Genomic_DNA"/>
</dbReference>
<organism evidence="4 5">
    <name type="scientific">Bursaphelenchus okinawaensis</name>
    <dbReference type="NCBI Taxonomy" id="465554"/>
    <lineage>
        <taxon>Eukaryota</taxon>
        <taxon>Metazoa</taxon>
        <taxon>Ecdysozoa</taxon>
        <taxon>Nematoda</taxon>
        <taxon>Chromadorea</taxon>
        <taxon>Rhabditida</taxon>
        <taxon>Tylenchina</taxon>
        <taxon>Tylenchomorpha</taxon>
        <taxon>Aphelenchoidea</taxon>
        <taxon>Aphelenchoididae</taxon>
        <taxon>Bursaphelenchus</taxon>
    </lineage>
</organism>
<comment type="caution">
    <text evidence="4">The sequence shown here is derived from an EMBL/GenBank/DDBJ whole genome shotgun (WGS) entry which is preliminary data.</text>
</comment>
<sequence>MLAVHCGIGRHLPGIDKLCSQAVKERDTVKAVMCLESDPRTNCGIGSSLTEDGQVECEGAYMQSENMLFGAVGALSNSKHPSLLSKKLVESTNNDNLIWPMVLVGKGAGEFAVKMDVPTCSQSELISDSGEVARKKAKLQLEQFDTVGALRISETGECEASISSGGILLKKRGRLGHSTVFGAGIWAEQRKDIDMSVCMTLSGCGECIMKTHMAEKIANDLFNNPEAISIQTIESSVQRNFVESPLLAAYSEPVKKLGGLVGVRKDGLFELVAFHNSHALPLAYSSGPTTKRRTLQGSDKHFVYEAFTINT</sequence>
<dbReference type="Proteomes" id="UP000614601">
    <property type="component" value="Unassembled WGS sequence"/>
</dbReference>
<dbReference type="PANTHER" id="PTHR10188:SF8">
    <property type="entry name" value="THREONINE ASPARTASE 1"/>
    <property type="match status" value="1"/>
</dbReference>
<name>A0A811LH99_9BILA</name>
<feature type="active site" description="Nucleophile" evidence="2">
    <location>
        <position position="146"/>
    </location>
</feature>
<evidence type="ECO:0000313" key="5">
    <source>
        <dbReference type="Proteomes" id="UP000614601"/>
    </source>
</evidence>
<evidence type="ECO:0000256" key="2">
    <source>
        <dbReference type="PIRSR" id="PIRSR600246-1"/>
    </source>
</evidence>
<dbReference type="OrthoDB" id="77601at2759"/>
<keyword evidence="5" id="KW-1185">Reference proteome</keyword>
<feature type="site" description="Cleavage; by autolysis" evidence="3">
    <location>
        <begin position="145"/>
        <end position="146"/>
    </location>
</feature>
<dbReference type="GO" id="GO:0005737">
    <property type="term" value="C:cytoplasm"/>
    <property type="evidence" value="ECO:0007669"/>
    <property type="project" value="TreeGrafter"/>
</dbReference>
<evidence type="ECO:0000256" key="1">
    <source>
        <dbReference type="ARBA" id="ARBA00010872"/>
    </source>
</evidence>
<reference evidence="4" key="1">
    <citation type="submission" date="2020-09" db="EMBL/GenBank/DDBJ databases">
        <authorList>
            <person name="Kikuchi T."/>
        </authorList>
    </citation>
    <scope>NUCLEOTIDE SEQUENCE</scope>
    <source>
        <strain evidence="4">SH1</strain>
    </source>
</reference>
<dbReference type="Pfam" id="PF01112">
    <property type="entry name" value="Asparaginase_2"/>
    <property type="match status" value="1"/>
</dbReference>
<evidence type="ECO:0000313" key="4">
    <source>
        <dbReference type="EMBL" id="CAD5228923.1"/>
    </source>
</evidence>